<dbReference type="Proteomes" id="UP000294003">
    <property type="component" value="Unassembled WGS sequence"/>
</dbReference>
<dbReference type="SUPFAM" id="SSF48452">
    <property type="entry name" value="TPR-like"/>
    <property type="match status" value="1"/>
</dbReference>
<dbReference type="InterPro" id="IPR053137">
    <property type="entry name" value="NLR-like"/>
</dbReference>
<keyword evidence="2" id="KW-1185">Reference proteome</keyword>
<dbReference type="SMART" id="SM00028">
    <property type="entry name" value="TPR"/>
    <property type="match status" value="3"/>
</dbReference>
<dbReference type="PANTHER" id="PTHR46082:SF6">
    <property type="entry name" value="AAA+ ATPASE DOMAIN-CONTAINING PROTEIN-RELATED"/>
    <property type="match status" value="1"/>
</dbReference>
<dbReference type="InterPro" id="IPR027417">
    <property type="entry name" value="P-loop_NTPase"/>
</dbReference>
<gene>
    <name evidence="1" type="ORF">DL762_005008</name>
</gene>
<dbReference type="Gene3D" id="1.25.40.10">
    <property type="entry name" value="Tetratricopeptide repeat domain"/>
    <property type="match status" value="1"/>
</dbReference>
<protein>
    <recommendedName>
        <fullName evidence="3">NB-ARC domain-containing protein</fullName>
    </recommendedName>
</protein>
<evidence type="ECO:0008006" key="3">
    <source>
        <dbReference type="Google" id="ProtNLM"/>
    </source>
</evidence>
<dbReference type="Pfam" id="PF13424">
    <property type="entry name" value="TPR_12"/>
    <property type="match status" value="1"/>
</dbReference>
<dbReference type="InterPro" id="IPR019734">
    <property type="entry name" value="TPR_rpt"/>
</dbReference>
<dbReference type="PANTHER" id="PTHR46082">
    <property type="entry name" value="ATP/GTP-BINDING PROTEIN-RELATED"/>
    <property type="match status" value="1"/>
</dbReference>
<sequence>MVPFGRNEDFIGRESILQELLERVPPSTKRDNCQRTAVEGLGGVGKTKVALEAAYRIRDQHPACSVFWVPAIDSISFEKAYREIGEALGVQGLDNDKADIKSLVKAALNRKNYEKAEEIHRQTLKLNEEVLGRKHPGTLSSINNLALILKDQGKYEEAEQIYREILELIEAALGKKHPDTLTNMNNLAEVLRNQGKYAEAEQIHRQALKLNKAVLGKKHPHTFASMNNIAGVLRRQGKYEEAE</sequence>
<organism evidence="1 2">
    <name type="scientific">Monosporascus cannonballus</name>
    <dbReference type="NCBI Taxonomy" id="155416"/>
    <lineage>
        <taxon>Eukaryota</taxon>
        <taxon>Fungi</taxon>
        <taxon>Dikarya</taxon>
        <taxon>Ascomycota</taxon>
        <taxon>Pezizomycotina</taxon>
        <taxon>Sordariomycetes</taxon>
        <taxon>Xylariomycetidae</taxon>
        <taxon>Xylariales</taxon>
        <taxon>Xylariales incertae sedis</taxon>
        <taxon>Monosporascus</taxon>
    </lineage>
</organism>
<dbReference type="InterPro" id="IPR011990">
    <property type="entry name" value="TPR-like_helical_dom_sf"/>
</dbReference>
<dbReference type="Pfam" id="PF13374">
    <property type="entry name" value="TPR_10"/>
    <property type="match status" value="2"/>
</dbReference>
<dbReference type="EMBL" id="QJNS01000127">
    <property type="protein sequence ID" value="RYO85861.1"/>
    <property type="molecule type" value="Genomic_DNA"/>
</dbReference>
<comment type="caution">
    <text evidence="1">The sequence shown here is derived from an EMBL/GenBank/DDBJ whole genome shotgun (WGS) entry which is preliminary data.</text>
</comment>
<accession>A0ABY0H619</accession>
<name>A0ABY0H619_9PEZI</name>
<reference evidence="1 2" key="1">
    <citation type="submission" date="2018-06" db="EMBL/GenBank/DDBJ databases">
        <title>Complete Genomes of Monosporascus.</title>
        <authorList>
            <person name="Robinson A.J."/>
            <person name="Natvig D.O."/>
        </authorList>
    </citation>
    <scope>NUCLEOTIDE SEQUENCE [LARGE SCALE GENOMIC DNA]</scope>
    <source>
        <strain evidence="1 2">CBS 609.92</strain>
    </source>
</reference>
<dbReference type="SUPFAM" id="SSF52540">
    <property type="entry name" value="P-loop containing nucleoside triphosphate hydrolases"/>
    <property type="match status" value="1"/>
</dbReference>
<proteinExistence type="predicted"/>
<evidence type="ECO:0000313" key="1">
    <source>
        <dbReference type="EMBL" id="RYO85861.1"/>
    </source>
</evidence>
<evidence type="ECO:0000313" key="2">
    <source>
        <dbReference type="Proteomes" id="UP000294003"/>
    </source>
</evidence>